<dbReference type="Pfam" id="PF13832">
    <property type="entry name" value="zf-HC5HC2H_2"/>
    <property type="match status" value="2"/>
</dbReference>
<gene>
    <name evidence="6" type="ORF">BMR1_03g02935</name>
</gene>
<organism evidence="6 7">
    <name type="scientific">Babesia microti (strain RI)</name>
    <dbReference type="NCBI Taxonomy" id="1133968"/>
    <lineage>
        <taxon>Eukaryota</taxon>
        <taxon>Sar</taxon>
        <taxon>Alveolata</taxon>
        <taxon>Apicomplexa</taxon>
        <taxon>Aconoidasida</taxon>
        <taxon>Piroplasmida</taxon>
        <taxon>Babesiidae</taxon>
        <taxon>Babesia</taxon>
    </lineage>
</organism>
<proteinExistence type="predicted"/>
<dbReference type="InterPro" id="IPR050701">
    <property type="entry name" value="Histone_Mod_Regulator"/>
</dbReference>
<evidence type="ECO:0000256" key="1">
    <source>
        <dbReference type="ARBA" id="ARBA00022723"/>
    </source>
</evidence>
<evidence type="ECO:0000313" key="7">
    <source>
        <dbReference type="Proteomes" id="UP000002899"/>
    </source>
</evidence>
<dbReference type="GO" id="GO:0006357">
    <property type="term" value="P:regulation of transcription by RNA polymerase II"/>
    <property type="evidence" value="ECO:0007669"/>
    <property type="project" value="TreeGrafter"/>
</dbReference>
<reference evidence="6 7" key="3">
    <citation type="journal article" date="2016" name="Sci. Rep.">
        <title>Genome-wide diversity and gene expression profiling of Babesia microti isolates identify polymorphic genes that mediate host-pathogen interactions.</title>
        <authorList>
            <person name="Silva J.C."/>
            <person name="Cornillot E."/>
            <person name="McCracken C."/>
            <person name="Usmani-Brown S."/>
            <person name="Dwivedi A."/>
            <person name="Ifeonu O.O."/>
            <person name="Crabtree J."/>
            <person name="Gotia H.T."/>
            <person name="Virji A.Z."/>
            <person name="Reynes C."/>
            <person name="Colinge J."/>
            <person name="Kumar V."/>
            <person name="Lawres L."/>
            <person name="Pazzi J.E."/>
            <person name="Pablo J.V."/>
            <person name="Hung C."/>
            <person name="Brancato J."/>
            <person name="Kumari P."/>
            <person name="Orvis J."/>
            <person name="Tretina K."/>
            <person name="Chibucos M."/>
            <person name="Ott S."/>
            <person name="Sadzewicz L."/>
            <person name="Sengamalay N."/>
            <person name="Shetty A.C."/>
            <person name="Su Q."/>
            <person name="Tallon L."/>
            <person name="Fraser C.M."/>
            <person name="Frutos R."/>
            <person name="Molina D.M."/>
            <person name="Krause P.J."/>
            <person name="Ben Mamoun C."/>
        </authorList>
    </citation>
    <scope>NUCLEOTIDE SEQUENCE [LARGE SCALE GENOMIC DNA]</scope>
    <source>
        <strain evidence="6 7">RI</strain>
    </source>
</reference>
<evidence type="ECO:0000256" key="4">
    <source>
        <dbReference type="SAM" id="MobiDB-lite"/>
    </source>
</evidence>
<keyword evidence="7" id="KW-1185">Reference proteome</keyword>
<feature type="domain" description="Zinc finger PHD-type" evidence="5">
    <location>
        <begin position="192"/>
        <end position="250"/>
    </location>
</feature>
<dbReference type="InterPro" id="IPR001965">
    <property type="entry name" value="Znf_PHD"/>
</dbReference>
<dbReference type="EMBL" id="LN871598">
    <property type="protein sequence ID" value="CTQ41187.1"/>
    <property type="molecule type" value="Genomic_DNA"/>
</dbReference>
<dbReference type="InterPro" id="IPR011011">
    <property type="entry name" value="Znf_FYVE_PHD"/>
</dbReference>
<dbReference type="OrthoDB" id="20839at2759"/>
<dbReference type="SUPFAM" id="SSF57903">
    <property type="entry name" value="FYVE/PHD zinc finger"/>
    <property type="match status" value="1"/>
</dbReference>
<protein>
    <recommendedName>
        <fullName evidence="5">Zinc finger PHD-type domain-containing protein</fullName>
    </recommendedName>
</protein>
<dbReference type="PANTHER" id="PTHR13793:SF107">
    <property type="entry name" value="BROMODOMAIN-CONTAINING PROTEIN HOMOLOG"/>
    <property type="match status" value="1"/>
</dbReference>
<reference evidence="6 7" key="1">
    <citation type="journal article" date="2012" name="Nucleic Acids Res.">
        <title>Sequencing of the smallest Apicomplexan genome from the human pathogen Babesia microti.</title>
        <authorList>
            <person name="Cornillot E."/>
            <person name="Hadj-Kaddour K."/>
            <person name="Dassouli A."/>
            <person name="Noel B."/>
            <person name="Ranwez V."/>
            <person name="Vacherie B."/>
            <person name="Augagneur Y."/>
            <person name="Bres V."/>
            <person name="Duclos A."/>
            <person name="Randazzo S."/>
            <person name="Carcy B."/>
            <person name="Debierre-Grockiego F."/>
            <person name="Delbecq S."/>
            <person name="Moubri-Menage K."/>
            <person name="Shams-Eldin H."/>
            <person name="Usmani-Brown S."/>
            <person name="Bringaud F."/>
            <person name="Wincker P."/>
            <person name="Vivares C.P."/>
            <person name="Schwarz R.T."/>
            <person name="Schetters T.P."/>
            <person name="Krause P.J."/>
            <person name="Gorenflot A."/>
            <person name="Berry V."/>
            <person name="Barbe V."/>
            <person name="Ben Mamoun C."/>
        </authorList>
    </citation>
    <scope>NUCLEOTIDE SEQUENCE [LARGE SCALE GENOMIC DNA]</scope>
    <source>
        <strain evidence="6 7">RI</strain>
    </source>
</reference>
<feature type="domain" description="Zinc finger PHD-type" evidence="5">
    <location>
        <begin position="982"/>
        <end position="1086"/>
    </location>
</feature>
<feature type="domain" description="Zinc finger PHD-type" evidence="5">
    <location>
        <begin position="71"/>
        <end position="122"/>
    </location>
</feature>
<evidence type="ECO:0000259" key="5">
    <source>
        <dbReference type="SMART" id="SM00249"/>
    </source>
</evidence>
<dbReference type="GeneID" id="24425229"/>
<sequence>MGKQRGSEEKLSYIEALNRYSNSVPPARNKPIIEPNCSETTDANTLDLDLTKDIIKLDSTLQRYARKNRQKCLACNRTITGTKHFTCTSCGTNAHLACYYPADSKHKDPGDKLKPEKCASCSDSRALCLLCHIPGGLVQKSRHFYHPACLLFGLSHNPLLPIDLDELIEKNASEYDAQPKPYGSTVGINQRACIACGKNARLTLQCGFPHCPFHIHPPCALKYNLGAICATLGQNNSKIPWKALFCAEHANPADIKSAAASFLRYQRLKTFPWPGMTCTCLSAMALTLQVHSSTTTSPTAPAVARGVGVADVPGRPVFQNFHPFAKGSWQRIEFPRRMPLGPAAARALALEPQSHHKKCLEEARLLMRLLKPTPLQPPDVRGVERCLELLKYALWSGRGSFLCRDNCSRVLALVSAANLSNSSNSLLLPQHALVVFTLVRHSPAFRSGGDYLDMLRSLATAAGGGECPCAITYPYFGEDGLSELQGSLNKLRSMQAPCGDRLSLETYIPLSQYEFELVLRGVVELSQDPLHLRLLTTVARPCVAGRRLEWHDVLRLHGVYRPRDVPPPSPPPSVPPGQPFVDIAGYRWVLRDSSPPCGGPSEEAFVEEQIDVYKGALASVHKKISQLKSSLLDSILSQNCEPLRLCELPSCKYLYLIADSSDKWSLMSSNLRDMVREDAEKWDSGGTGANGTGAGTACSVCFYEGKTNLNPLITCVRCGIVFHRSCYGVGQPSGGSLYPNRDWNSGELICKRCEVEKKALGTQWMVNFTRNSVLCSVCFRGGGAFKTTTGGQWIHVFCGLALLPSSRLLDPLLLEPWELPQQRPAVDYTIQSGGQICLCEPCRVCGLPLGITIRCSYSTPCNGLEPVVCDVLCHPMCAWLQGFRFDIRADPDCDAVAGSLRSLFPPFRLSYLCCKHDPSWDTKGACEFRRSRYINRDIDPAHNEARRKGRFKGFTRPQAEAKKADIETSTARLSVPSYDSKTCAVCFNVLSRDYESGFPMDDVVDNLSWIRCGECHVAVHLCCYMFDIAGTVGFTGRSLPNGLAPWPTPIMTGHRGQAYEILRDLGQGLAEEMGKVPKRWVCDMCTFGSSEDAYCAICERRGYGLKAWANFGCKTGKDLMIFVHVVCLIWHAEYAVSLIKQSYTTQDAGGNGQSCAICSSHRGVFLACSKPGCSVKFHASCAYQVGLVLHKRGLRVKRRRRPGPAAKAGPGRGLKEGEDEMEAESDGLPELFSSDYLHMEEDEGIAAEDSRYLAPQRSQYRYFQSEVSLCPCHSEVASRFASSIFLFFRLKESLGLTVQLAKDLRSREIMKRAWIRKRKQLLNAAFPLLQSFQSVP</sequence>
<dbReference type="SMART" id="SM00249">
    <property type="entry name" value="PHD"/>
    <property type="match status" value="5"/>
</dbReference>
<evidence type="ECO:0000256" key="2">
    <source>
        <dbReference type="ARBA" id="ARBA00022771"/>
    </source>
</evidence>
<accession>A0A0K3ANT4</accession>
<keyword evidence="2" id="KW-0863">Zinc-finger</keyword>
<evidence type="ECO:0000256" key="3">
    <source>
        <dbReference type="ARBA" id="ARBA00022833"/>
    </source>
</evidence>
<keyword evidence="3" id="KW-0862">Zinc</keyword>
<dbReference type="GO" id="GO:0008270">
    <property type="term" value="F:zinc ion binding"/>
    <property type="evidence" value="ECO:0007669"/>
    <property type="project" value="UniProtKB-KW"/>
</dbReference>
<evidence type="ECO:0000313" key="6">
    <source>
        <dbReference type="EMBL" id="CTQ41187.1"/>
    </source>
</evidence>
<name>A0A0K3ANT4_BABMR</name>
<dbReference type="VEuPathDB" id="PiroplasmaDB:BMR1_03g02935"/>
<dbReference type="InterPro" id="IPR013083">
    <property type="entry name" value="Znf_RING/FYVE/PHD"/>
</dbReference>
<dbReference type="PANTHER" id="PTHR13793">
    <property type="entry name" value="PHD FINGER PROTEINS"/>
    <property type="match status" value="1"/>
</dbReference>
<feature type="region of interest" description="Disordered" evidence="4">
    <location>
        <begin position="1199"/>
        <end position="1220"/>
    </location>
</feature>
<dbReference type="Proteomes" id="UP000002899">
    <property type="component" value="Chromosome III"/>
</dbReference>
<keyword evidence="1" id="KW-0479">Metal-binding</keyword>
<dbReference type="KEGG" id="bmic:BMR1_03g02935"/>
<reference evidence="6 7" key="2">
    <citation type="journal article" date="2013" name="PLoS ONE">
        <title>Whole genome mapping and re-organization of the nuclear and mitochondrial genomes of Babesia microti isolates.</title>
        <authorList>
            <person name="Cornillot E."/>
            <person name="Dassouli A."/>
            <person name="Garg A."/>
            <person name="Pachikara N."/>
            <person name="Randazzo S."/>
            <person name="Depoix D."/>
            <person name="Carcy B."/>
            <person name="Delbecq S."/>
            <person name="Frutos R."/>
            <person name="Silva J.C."/>
            <person name="Sutton R."/>
            <person name="Krause P.J."/>
            <person name="Mamoun C.B."/>
        </authorList>
    </citation>
    <scope>NUCLEOTIDE SEQUENCE [LARGE SCALE GENOMIC DNA]</scope>
    <source>
        <strain evidence="6 7">RI</strain>
    </source>
</reference>
<feature type="domain" description="Zinc finger PHD-type" evidence="5">
    <location>
        <begin position="697"/>
        <end position="754"/>
    </location>
</feature>
<dbReference type="RefSeq" id="XP_012649198.1">
    <property type="nucleotide sequence ID" value="XM_012793744.1"/>
</dbReference>
<dbReference type="Gene3D" id="3.30.40.10">
    <property type="entry name" value="Zinc/RING finger domain, C3HC4 (zinc finger)"/>
    <property type="match status" value="2"/>
</dbReference>
<feature type="domain" description="Zinc finger PHD-type" evidence="5">
    <location>
        <begin position="1154"/>
        <end position="1191"/>
    </location>
</feature>